<gene>
    <name evidence="1" type="ORF">JD844_019148</name>
</gene>
<organism evidence="1 2">
    <name type="scientific">Phrynosoma platyrhinos</name>
    <name type="common">Desert horned lizard</name>
    <dbReference type="NCBI Taxonomy" id="52577"/>
    <lineage>
        <taxon>Eukaryota</taxon>
        <taxon>Metazoa</taxon>
        <taxon>Chordata</taxon>
        <taxon>Craniata</taxon>
        <taxon>Vertebrata</taxon>
        <taxon>Euteleostomi</taxon>
        <taxon>Lepidosauria</taxon>
        <taxon>Squamata</taxon>
        <taxon>Bifurcata</taxon>
        <taxon>Unidentata</taxon>
        <taxon>Episquamata</taxon>
        <taxon>Toxicofera</taxon>
        <taxon>Iguania</taxon>
        <taxon>Phrynosomatidae</taxon>
        <taxon>Phrynosomatinae</taxon>
        <taxon>Phrynosoma</taxon>
    </lineage>
</organism>
<name>A0ABQ7SPM1_PHRPL</name>
<dbReference type="Proteomes" id="UP000826234">
    <property type="component" value="Unassembled WGS sequence"/>
</dbReference>
<comment type="caution">
    <text evidence="1">The sequence shown here is derived from an EMBL/GenBank/DDBJ whole genome shotgun (WGS) entry which is preliminary data.</text>
</comment>
<proteinExistence type="predicted"/>
<reference evidence="1 2" key="1">
    <citation type="journal article" date="2022" name="Gigascience">
        <title>A chromosome-level genome assembly and annotation of the desert horned lizard, Phrynosoma platyrhinos, provides insight into chromosomal rearrangements among reptiles.</title>
        <authorList>
            <person name="Koochekian N."/>
            <person name="Ascanio A."/>
            <person name="Farleigh K."/>
            <person name="Card D.C."/>
            <person name="Schield D.R."/>
            <person name="Castoe T.A."/>
            <person name="Jezkova T."/>
        </authorList>
    </citation>
    <scope>NUCLEOTIDE SEQUENCE [LARGE SCALE GENOMIC DNA]</scope>
    <source>
        <strain evidence="1">NK-2021</strain>
    </source>
</reference>
<evidence type="ECO:0000313" key="1">
    <source>
        <dbReference type="EMBL" id="KAH0619259.1"/>
    </source>
</evidence>
<evidence type="ECO:0000313" key="2">
    <source>
        <dbReference type="Proteomes" id="UP000826234"/>
    </source>
</evidence>
<dbReference type="EMBL" id="JAIPUX010005289">
    <property type="protein sequence ID" value="KAH0619259.1"/>
    <property type="molecule type" value="Genomic_DNA"/>
</dbReference>
<keyword evidence="2" id="KW-1185">Reference proteome</keyword>
<protein>
    <submittedName>
        <fullName evidence="1">Uncharacterized protein</fullName>
    </submittedName>
</protein>
<sequence length="84" mass="9371">MPHLDRCLIKGGDGSQTLLQDNVICSLDASERIFIFCLLHVKEFYQEVRSDPKTPQKVFGSDFTPPPSVNEFLAGMDGLSTVIR</sequence>
<accession>A0ABQ7SPM1</accession>